<evidence type="ECO:0000313" key="1">
    <source>
        <dbReference type="EMBL" id="MPW26821.1"/>
    </source>
</evidence>
<dbReference type="EMBL" id="WHNX01000028">
    <property type="protein sequence ID" value="MPW26821.1"/>
    <property type="molecule type" value="Genomic_DNA"/>
</dbReference>
<dbReference type="Proteomes" id="UP000440004">
    <property type="component" value="Unassembled WGS sequence"/>
</dbReference>
<evidence type="ECO:0000313" key="2">
    <source>
        <dbReference type="Proteomes" id="UP000440004"/>
    </source>
</evidence>
<dbReference type="AlphaFoldDB" id="A0A6A7KC07"/>
<reference evidence="1 2" key="1">
    <citation type="submission" date="2019-10" db="EMBL/GenBank/DDBJ databases">
        <title>Alkalibaculum tamaniensis sp.nov., a new alkaliphilic acetogen, isolated on methoxylated aromatics from a mud volcano.</title>
        <authorList>
            <person name="Khomyakova M.A."/>
            <person name="Merkel A.Y."/>
            <person name="Bonch-Osmolovskaya E.A."/>
            <person name="Slobodkin A.I."/>
        </authorList>
    </citation>
    <scope>NUCLEOTIDE SEQUENCE [LARGE SCALE GENOMIC DNA]</scope>
    <source>
        <strain evidence="1 2">M08DMB</strain>
    </source>
</reference>
<proteinExistence type="predicted"/>
<keyword evidence="2" id="KW-1185">Reference proteome</keyword>
<name>A0A6A7KC07_9FIRM</name>
<protein>
    <submittedName>
        <fullName evidence="1">Uncharacterized protein</fullName>
    </submittedName>
</protein>
<sequence>MSLNLGKIHYWLYDKILWFESLESEIINKAMEDKLPVQEWLKYMDVNFGEPTGGEALEAIIDTSNIHGWLQERIAVVEARQSYLITKILENNADYKTKIKDIFIAQGKQTALEYNEEYLTAEDVYNTINDYILEGMPCDRVNEVLESSGDKIIWKRTTCLHEKYWKSVGGDIAVFYELRDAWIKSFVNNLRGKFKYEKVSQDTQMICG</sequence>
<accession>A0A6A7KC07</accession>
<comment type="caution">
    <text evidence="1">The sequence shown here is derived from an EMBL/GenBank/DDBJ whole genome shotgun (WGS) entry which is preliminary data.</text>
</comment>
<organism evidence="1 2">
    <name type="scientific">Alkalibaculum sporogenes</name>
    <dbReference type="NCBI Taxonomy" id="2655001"/>
    <lineage>
        <taxon>Bacteria</taxon>
        <taxon>Bacillati</taxon>
        <taxon>Bacillota</taxon>
        <taxon>Clostridia</taxon>
        <taxon>Eubacteriales</taxon>
        <taxon>Eubacteriaceae</taxon>
        <taxon>Alkalibaculum</taxon>
    </lineage>
</organism>
<dbReference type="RefSeq" id="WP_152805834.1">
    <property type="nucleotide sequence ID" value="NZ_WHNX01000028.1"/>
</dbReference>
<gene>
    <name evidence="1" type="ORF">GC105_13620</name>
</gene>